<dbReference type="Pfam" id="PF14676">
    <property type="entry name" value="FANCI_S2"/>
    <property type="match status" value="1"/>
</dbReference>
<dbReference type="InterPro" id="IPR029315">
    <property type="entry name" value="FANCI_S2"/>
</dbReference>
<dbReference type="InterPro" id="IPR026171">
    <property type="entry name" value="FANCI"/>
</dbReference>
<feature type="domain" description="FANCI helical" evidence="6">
    <location>
        <begin position="620"/>
        <end position="800"/>
    </location>
</feature>
<dbReference type="PANTHER" id="PTHR21818">
    <property type="entry name" value="BC025462 PROTEIN"/>
    <property type="match status" value="1"/>
</dbReference>
<dbReference type="GO" id="GO:0070182">
    <property type="term" value="F:DNA polymerase binding"/>
    <property type="evidence" value="ECO:0007669"/>
    <property type="project" value="TreeGrafter"/>
</dbReference>
<evidence type="ECO:0000259" key="5">
    <source>
        <dbReference type="Pfam" id="PF14679"/>
    </source>
</evidence>
<feature type="domain" description="FANCI helical" evidence="5">
    <location>
        <begin position="343"/>
        <end position="412"/>
    </location>
</feature>
<sequence>MADESNSQLVDALLTLGREKAYAEIGQMLTGLGEGVLYSLVEEDLGTLVAGDVSLSPVFQITTLVFKGGCALVEKGAAQAGESILGAVTSACVSQICEDDPKDERDSSGGKKWSTISDKLLEVLPQLSSRSIIDVAFRILAELKACGSIPSPLHSFLPMLLDTLGTIGPVEIVTKGEGFGASSSAASGDSTITRTGLALKSYWVEAACSYRWDPKSSVAVCALLREIVLSERQIEVVAYRMLRQLKLVELNELPAMVYQLLLFARNGFKREIIGGILSFFDTLENDSSTDGNTAAQSQKRWRELGDIEGTVMLHIIYNIKQDFELGDALIAHAKEQGDVALAAADGAPSTFSFACLLALARIHRFEDAVVSFLRTTIVKSIHDAMALASTAWIRPHLPPIQLSAQQQLLSAVVARSSYGWDQVTQSLIQLCLSVMDLTGSAAARRSAYSAQACAEARRISTQALRSAFGGHEFVRAEVVDQILSRVMFQTDSHMHFLALLGDLVSDDSDVLRVFVPKFVDVFDSISVISPAALERLLVAISPIILDDAPFRSSLILVLRKILFAHSFDDRRTALSGLFVLTSSFASALDECQVRLGAAALAATGAGEVRHLQRRVDVLVSALLEVLGLLRRCLTQQPEVRAASYERLGLLLDMPCARGNSLLLSALHDIFRVEFAKYYRAPSQSQGCSPINIQLCLHPVTNKVVMPIASFLHCYGKLVVASRTPGFGASSLPSSSGLPAAAVAAKAWRDLCLRFAKAQIEDFELDPTGDYSLDSQFGQRNFSTARLAVGCLDACVGYALAHIIHVAPATAIADEDSDAASSGNLADPTIVVELFTKFSRFGDILSSRCIDERKKRIIPSISDLSLLSLDSIATVLRLVLPDKQRVENGSHPLNLDPVTDHSWFVSHMGKAGLWSTNQPLVKHLLEVALARIQRRPVAGNFMSTNNSPAVLPPAPDARALLEMAYVVFSGVLVYFGDSDQAADAEQSQRPLPVYLRTKAARGRGIVHISAEILLACMTQLTSTAGAGSDSLDRLAVAIVRPAPERFTDNVSLPSNVAVECVAALLTSLRRAVTTLLRLKPMAVKDASTVLSSVQILTTRLSELAFSGTRREDQVLAYQCLHQTAKWTVELVQGEMPNDLGLMKSLVVQLTSCQAFLQPESTVIGTTTAVPVAVGRRSDEVELEPVDQLTARICAASRLHIRDPDNFDDEDEDIDERELEKFTVRSIPALASLIMSWLKAELHRVDWAIGQLRRSVSMELNQRSGTDDGGDVDLPLSIGVERRICRRMCALSHVLEQLLSGSLPKAMYDLVIRAFQDLHRTWALLTRAKMASVQLPITESYIDALSLICSDLNTHAYALITNKYSNMIGNDNAEDVTEQPQLSGIKKLAGGKDEKGIKGSKPKPKSKVMRDSSLVSSLVYQMELSEKYVIQLSTKFKTPLAHYLKRSTVRDFRIKKSDIPEAMVIASDDDGVHMHDSVSPVQQQHPQLVEDAEDDDDEEDGEEEDVAVSDVESDTEELVSDLPGYSSSEDTADIRGKRARLD</sequence>
<evidence type="ECO:0000259" key="3">
    <source>
        <dbReference type="Pfam" id="PF14676"/>
    </source>
</evidence>
<dbReference type="Pfam" id="PF14679">
    <property type="entry name" value="FANCI_HD1"/>
    <property type="match status" value="1"/>
</dbReference>
<dbReference type="GO" id="GO:0006281">
    <property type="term" value="P:DNA repair"/>
    <property type="evidence" value="ECO:0007669"/>
    <property type="project" value="InterPro"/>
</dbReference>
<comment type="caution">
    <text evidence="7">The sequence shown here is derived from an EMBL/GenBank/DDBJ whole genome shotgun (WGS) entry which is preliminary data.</text>
</comment>
<evidence type="ECO:0000259" key="2">
    <source>
        <dbReference type="Pfam" id="PF14675"/>
    </source>
</evidence>
<name>A0A9W8IDL8_9FUNG</name>
<keyword evidence="8" id="KW-1185">Reference proteome</keyword>
<dbReference type="InterPro" id="IPR029312">
    <property type="entry name" value="FANCI_HD2"/>
</dbReference>
<evidence type="ECO:0000313" key="8">
    <source>
        <dbReference type="Proteomes" id="UP001140074"/>
    </source>
</evidence>
<reference evidence="7" key="1">
    <citation type="submission" date="2022-07" db="EMBL/GenBank/DDBJ databases">
        <title>Phylogenomic reconstructions and comparative analyses of Kickxellomycotina fungi.</title>
        <authorList>
            <person name="Reynolds N.K."/>
            <person name="Stajich J.E."/>
            <person name="Barry K."/>
            <person name="Grigoriev I.V."/>
            <person name="Crous P."/>
            <person name="Smith M.E."/>
        </authorList>
    </citation>
    <scope>NUCLEOTIDE SEQUENCE</scope>
    <source>
        <strain evidence="7">RSA 476</strain>
    </source>
</reference>
<dbReference type="InterPro" id="IPR029308">
    <property type="entry name" value="FANCI_S1"/>
</dbReference>
<evidence type="ECO:0000259" key="6">
    <source>
        <dbReference type="Pfam" id="PF14680"/>
    </source>
</evidence>
<dbReference type="Pfam" id="PF14675">
    <property type="entry name" value="FANCI_S1"/>
    <property type="match status" value="1"/>
</dbReference>
<feature type="region of interest" description="Disordered" evidence="1">
    <location>
        <begin position="1385"/>
        <end position="1407"/>
    </location>
</feature>
<dbReference type="EMBL" id="JANBUY010000281">
    <property type="protein sequence ID" value="KAJ2860652.1"/>
    <property type="molecule type" value="Genomic_DNA"/>
</dbReference>
<dbReference type="Pfam" id="PF14678">
    <property type="entry name" value="FANCI_S4"/>
    <property type="match status" value="1"/>
</dbReference>
<feature type="domain" description="FANCI solenoid 1" evidence="2">
    <location>
        <begin position="115"/>
        <end position="319"/>
    </location>
</feature>
<feature type="compositionally biased region" description="Basic residues" evidence="1">
    <location>
        <begin position="1396"/>
        <end position="1405"/>
    </location>
</feature>
<accession>A0A9W8IDL8</accession>
<evidence type="ECO:0000259" key="4">
    <source>
        <dbReference type="Pfam" id="PF14678"/>
    </source>
</evidence>
<dbReference type="PANTHER" id="PTHR21818:SF0">
    <property type="entry name" value="FANCONI ANEMIA GROUP I PROTEIN"/>
    <property type="match status" value="1"/>
</dbReference>
<feature type="domain" description="FANCI solenoid 4" evidence="4">
    <location>
        <begin position="1212"/>
        <end position="1456"/>
    </location>
</feature>
<evidence type="ECO:0000256" key="1">
    <source>
        <dbReference type="SAM" id="MobiDB-lite"/>
    </source>
</evidence>
<proteinExistence type="predicted"/>
<feature type="compositionally biased region" description="Acidic residues" evidence="1">
    <location>
        <begin position="1488"/>
        <end position="1517"/>
    </location>
</feature>
<feature type="compositionally biased region" description="Basic and acidic residues" evidence="1">
    <location>
        <begin position="1530"/>
        <end position="1540"/>
    </location>
</feature>
<protein>
    <recommendedName>
        <fullName evidence="9">FANCI solenoid 4 domain-containing protein</fullName>
    </recommendedName>
</protein>
<dbReference type="Pfam" id="PF14680">
    <property type="entry name" value="FANCI_HD2"/>
    <property type="match status" value="1"/>
</dbReference>
<dbReference type="InterPro" id="IPR029314">
    <property type="entry name" value="FANCI_S4"/>
</dbReference>
<evidence type="ECO:0000313" key="7">
    <source>
        <dbReference type="EMBL" id="KAJ2860652.1"/>
    </source>
</evidence>
<evidence type="ECO:0008006" key="9">
    <source>
        <dbReference type="Google" id="ProtNLM"/>
    </source>
</evidence>
<dbReference type="InterPro" id="IPR029310">
    <property type="entry name" value="FANCI_HD1"/>
</dbReference>
<feature type="domain" description="FANCI solenoid 2" evidence="3">
    <location>
        <begin position="423"/>
        <end position="577"/>
    </location>
</feature>
<gene>
    <name evidence="7" type="ORF">GGH94_005387</name>
</gene>
<dbReference type="Proteomes" id="UP001140074">
    <property type="component" value="Unassembled WGS sequence"/>
</dbReference>
<organism evidence="7 8">
    <name type="scientific">Coemansia aciculifera</name>
    <dbReference type="NCBI Taxonomy" id="417176"/>
    <lineage>
        <taxon>Eukaryota</taxon>
        <taxon>Fungi</taxon>
        <taxon>Fungi incertae sedis</taxon>
        <taxon>Zoopagomycota</taxon>
        <taxon>Kickxellomycotina</taxon>
        <taxon>Kickxellomycetes</taxon>
        <taxon>Kickxellales</taxon>
        <taxon>Kickxellaceae</taxon>
        <taxon>Coemansia</taxon>
    </lineage>
</organism>
<feature type="region of interest" description="Disordered" evidence="1">
    <location>
        <begin position="1469"/>
        <end position="1540"/>
    </location>
</feature>